<keyword evidence="7" id="KW-0325">Glycoprotein</keyword>
<feature type="compositionally biased region" description="Low complexity" evidence="9">
    <location>
        <begin position="295"/>
        <end position="306"/>
    </location>
</feature>
<keyword evidence="4 10" id="KW-0732">Signal</keyword>
<evidence type="ECO:0000256" key="2">
    <source>
        <dbReference type="ARBA" id="ARBA00006656"/>
    </source>
</evidence>
<dbReference type="GO" id="GO:0005125">
    <property type="term" value="F:cytokine activity"/>
    <property type="evidence" value="ECO:0007669"/>
    <property type="project" value="TreeGrafter"/>
</dbReference>
<comment type="subcellular location">
    <subcellularLocation>
        <location evidence="1">Secreted</location>
    </subcellularLocation>
</comment>
<evidence type="ECO:0000313" key="12">
    <source>
        <dbReference type="EMBL" id="EHB08016.1"/>
    </source>
</evidence>
<comment type="similarity">
    <text evidence="2 8">Belongs to the TGF-beta family.</text>
</comment>
<gene>
    <name evidence="15" type="primary">Gdf9</name>
    <name evidence="12" type="ORF">GW7_14994</name>
</gene>
<dbReference type="EMBL" id="JH169936">
    <property type="protein sequence ID" value="EHB08016.1"/>
    <property type="molecule type" value="Genomic_DNA"/>
</dbReference>
<reference evidence="15" key="2">
    <citation type="submission" date="2025-04" db="UniProtKB">
        <authorList>
            <consortium name="RefSeq"/>
        </authorList>
    </citation>
    <scope>IDENTIFICATION</scope>
</reference>
<dbReference type="CTD" id="2661"/>
<dbReference type="Proteomes" id="UP000694906">
    <property type="component" value="Unplaced"/>
</dbReference>
<dbReference type="GO" id="GO:0005615">
    <property type="term" value="C:extracellular space"/>
    <property type="evidence" value="ECO:0007669"/>
    <property type="project" value="TreeGrafter"/>
</dbReference>
<feature type="signal peptide" evidence="10">
    <location>
        <begin position="1"/>
        <end position="23"/>
    </location>
</feature>
<dbReference type="Pfam" id="PF00019">
    <property type="entry name" value="TGF_beta"/>
    <property type="match status" value="1"/>
</dbReference>
<dbReference type="PROSITE" id="PS00250">
    <property type="entry name" value="TGF_BETA_1"/>
    <property type="match status" value="1"/>
</dbReference>
<name>G5BFF5_HETGA</name>
<dbReference type="PANTHER" id="PTHR11848">
    <property type="entry name" value="TGF-BETA FAMILY"/>
    <property type="match status" value="1"/>
</dbReference>
<evidence type="ECO:0000256" key="8">
    <source>
        <dbReference type="RuleBase" id="RU000354"/>
    </source>
</evidence>
<dbReference type="Proteomes" id="UP000006813">
    <property type="component" value="Unassembled WGS sequence"/>
</dbReference>
<dbReference type="GeneID" id="101712897"/>
<accession>G5BFF5</accession>
<proteinExistence type="inferred from homology"/>
<dbReference type="InterPro" id="IPR001839">
    <property type="entry name" value="TGF-b_C"/>
</dbReference>
<dbReference type="PRINTS" id="PR00669">
    <property type="entry name" value="INHIBINA"/>
</dbReference>
<dbReference type="PROSITE" id="PS51362">
    <property type="entry name" value="TGF_BETA_2"/>
    <property type="match status" value="1"/>
</dbReference>
<evidence type="ECO:0000313" key="14">
    <source>
        <dbReference type="Proteomes" id="UP000694906"/>
    </source>
</evidence>
<evidence type="ECO:0000256" key="7">
    <source>
        <dbReference type="ARBA" id="ARBA00023180"/>
    </source>
</evidence>
<dbReference type="eggNOG" id="KOG3900">
    <property type="taxonomic scope" value="Eukaryota"/>
</dbReference>
<dbReference type="Bgee" id="ENSHGLG00000006174">
    <property type="expression patterns" value="Expressed in ovary and 10 other cell types or tissues"/>
</dbReference>
<organism evidence="12 13">
    <name type="scientific">Heterocephalus glaber</name>
    <name type="common">Naked mole rat</name>
    <dbReference type="NCBI Taxonomy" id="10181"/>
    <lineage>
        <taxon>Eukaryota</taxon>
        <taxon>Metazoa</taxon>
        <taxon>Chordata</taxon>
        <taxon>Craniata</taxon>
        <taxon>Vertebrata</taxon>
        <taxon>Euteleostomi</taxon>
        <taxon>Mammalia</taxon>
        <taxon>Eutheria</taxon>
        <taxon>Euarchontoglires</taxon>
        <taxon>Glires</taxon>
        <taxon>Rodentia</taxon>
        <taxon>Hystricomorpha</taxon>
        <taxon>Bathyergidae</taxon>
        <taxon>Heterocephalus</taxon>
    </lineage>
</organism>
<dbReference type="InterPro" id="IPR017948">
    <property type="entry name" value="TGFb_CS"/>
</dbReference>
<dbReference type="InterPro" id="IPR015615">
    <property type="entry name" value="TGF-beta-rel"/>
</dbReference>
<evidence type="ECO:0000313" key="13">
    <source>
        <dbReference type="Proteomes" id="UP000006813"/>
    </source>
</evidence>
<keyword evidence="3" id="KW-0964">Secreted</keyword>
<dbReference type="SUPFAM" id="SSF57501">
    <property type="entry name" value="Cystine-knot cytokines"/>
    <property type="match status" value="1"/>
</dbReference>
<evidence type="ECO:0000256" key="5">
    <source>
        <dbReference type="ARBA" id="ARBA00023030"/>
    </source>
</evidence>
<evidence type="ECO:0000256" key="4">
    <source>
        <dbReference type="ARBA" id="ARBA00022729"/>
    </source>
</evidence>
<evidence type="ECO:0000256" key="6">
    <source>
        <dbReference type="ARBA" id="ARBA00023157"/>
    </source>
</evidence>
<keyword evidence="5 8" id="KW-0339">Growth factor</keyword>
<dbReference type="OMA" id="TWRICVC"/>
<dbReference type="OrthoDB" id="6427922at2759"/>
<evidence type="ECO:0000256" key="1">
    <source>
        <dbReference type="ARBA" id="ARBA00004613"/>
    </source>
</evidence>
<dbReference type="InterPro" id="IPR029034">
    <property type="entry name" value="Cystine-knot_cytokine"/>
</dbReference>
<dbReference type="Gene3D" id="2.10.90.10">
    <property type="entry name" value="Cystine-knot cytokines"/>
    <property type="match status" value="1"/>
</dbReference>
<dbReference type="RefSeq" id="XP_021097032.1">
    <property type="nucleotide sequence ID" value="XM_021241373.1"/>
</dbReference>
<feature type="chain" id="PRO_5044732616" evidence="10">
    <location>
        <begin position="24"/>
        <end position="448"/>
    </location>
</feature>
<dbReference type="KEGG" id="hgl:101712897"/>
<dbReference type="PANTHER" id="PTHR11848:SF19">
    <property type="entry name" value="GROWTH_DIFFERENTIATION FACTOR 9"/>
    <property type="match status" value="1"/>
</dbReference>
<sequence length="448" mass="49942">MALSSNFLLRFCCFAWLSSVKLGCPASREEAQISVSAKLESELEPWSLLQPVDGEHSSDPLLPLFKVLSGSRSGPPRLQPDARALHYMKKLYKTYATKEGIPKSTRSHLYNTVRLFTPHPPQKFASGDRGTGIFPSADLLFNLDRVAAVEHLLRSVLLYTLNSSVSLSSAGKCVCSLVMAEPRASGKALPGAPSSFPFSSQLELRKNFRWIEIDVTSLLQPLVASNERSVHMFVNFTCPKAGPGRLSSALLSEPPSLILYLNDTSAQAHHRWYSLRYGKRSLRDPGQRRGVAACPAGEGPAEGGRSPRPRPRRGRETLSPGPLESLLPASFTPSQHFKRFLFPHDECELLDFRLSFRQLRWDHWIVAPQRYNPRFCKGGCPRAVRHRYGSPLHTVVQNIIYEKLDASVPRPSCVPAAYNPLSVLTIEPDASIAYKEYENMIATRCTCR</sequence>
<dbReference type="AlphaFoldDB" id="G5BFF5"/>
<dbReference type="FunFam" id="2.10.90.10:FF:000012">
    <property type="entry name" value="Growth/differentiation factor 9 (Predicted)"/>
    <property type="match status" value="1"/>
</dbReference>
<dbReference type="SMART" id="SM00204">
    <property type="entry name" value="TGFB"/>
    <property type="match status" value="1"/>
</dbReference>
<evidence type="ECO:0000313" key="15">
    <source>
        <dbReference type="RefSeq" id="XP_021097032.1"/>
    </source>
</evidence>
<keyword evidence="6" id="KW-1015">Disulfide bond</keyword>
<evidence type="ECO:0000259" key="11">
    <source>
        <dbReference type="PROSITE" id="PS51362"/>
    </source>
</evidence>
<dbReference type="GO" id="GO:0008083">
    <property type="term" value="F:growth factor activity"/>
    <property type="evidence" value="ECO:0007669"/>
    <property type="project" value="UniProtKB-KW"/>
</dbReference>
<feature type="domain" description="TGF-beta family profile" evidence="11">
    <location>
        <begin position="310"/>
        <end position="448"/>
    </location>
</feature>
<feature type="region of interest" description="Disordered" evidence="9">
    <location>
        <begin position="284"/>
        <end position="329"/>
    </location>
</feature>
<reference evidence="12 13" key="1">
    <citation type="journal article" date="2011" name="Nature">
        <title>Genome sequencing reveals insights into physiology and longevity of the naked mole rat.</title>
        <authorList>
            <person name="Kim E.B."/>
            <person name="Fang X."/>
            <person name="Fushan A.A."/>
            <person name="Huang Z."/>
            <person name="Lobanov A.V."/>
            <person name="Han L."/>
            <person name="Marino S.M."/>
            <person name="Sun X."/>
            <person name="Turanov A.A."/>
            <person name="Yang P."/>
            <person name="Yim S.H."/>
            <person name="Zhao X."/>
            <person name="Kasaikina M.V."/>
            <person name="Stoletzki N."/>
            <person name="Peng C."/>
            <person name="Polak P."/>
            <person name="Xiong Z."/>
            <person name="Kiezun A."/>
            <person name="Zhu Y."/>
            <person name="Chen Y."/>
            <person name="Kryukov G.V."/>
            <person name="Zhang Q."/>
            <person name="Peshkin L."/>
            <person name="Yang L."/>
            <person name="Bronson R.T."/>
            <person name="Buffenstein R."/>
            <person name="Wang B."/>
            <person name="Han C."/>
            <person name="Li Q."/>
            <person name="Chen L."/>
            <person name="Zhao W."/>
            <person name="Sunyaev S.R."/>
            <person name="Park T.J."/>
            <person name="Zhang G."/>
            <person name="Wang J."/>
            <person name="Gladyshev V.N."/>
        </authorList>
    </citation>
    <scope>NUCLEOTIDE SEQUENCE [LARGE SCALE GENOMIC DNA]</scope>
</reference>
<keyword evidence="14" id="KW-1185">Reference proteome</keyword>
<evidence type="ECO:0000256" key="9">
    <source>
        <dbReference type="SAM" id="MobiDB-lite"/>
    </source>
</evidence>
<protein>
    <submittedName>
        <fullName evidence="12 15">Growth/differentiation factor 9</fullName>
    </submittedName>
</protein>
<evidence type="ECO:0000256" key="10">
    <source>
        <dbReference type="SAM" id="SignalP"/>
    </source>
</evidence>
<dbReference type="STRING" id="10181.G5BFF5"/>
<evidence type="ECO:0000256" key="3">
    <source>
        <dbReference type="ARBA" id="ARBA00022525"/>
    </source>
</evidence>
<dbReference type="InParanoid" id="G5BFF5"/>